<evidence type="ECO:0000313" key="1">
    <source>
        <dbReference type="EMBL" id="NIY47475.1"/>
    </source>
</evidence>
<dbReference type="InterPro" id="IPR013397">
    <property type="entry name" value="CRISPR-assoc_prot_Csy1"/>
</dbReference>
<keyword evidence="2" id="KW-1185">Reference proteome</keyword>
<reference evidence="1 2" key="1">
    <citation type="journal article" date="2020" name="Microorganisms">
        <title>Polyphasic Characterisation of Cedecea colo sp. nov., a New Enteric Bacterium Isolated from the Koala Hindgut.</title>
        <authorList>
            <person name="Boath J.M."/>
            <person name="Dakhal S."/>
            <person name="Van T.T.H."/>
            <person name="Moore R.J."/>
            <person name="Dekiwadia C."/>
            <person name="Macreadie I.G."/>
        </authorList>
    </citation>
    <scope>NUCLEOTIDE SEQUENCE [LARGE SCALE GENOMIC DNA]</scope>
    <source>
        <strain evidence="1 2">ZA</strain>
    </source>
</reference>
<evidence type="ECO:0000313" key="2">
    <source>
        <dbReference type="Proteomes" id="UP000697927"/>
    </source>
</evidence>
<dbReference type="Pfam" id="PF09611">
    <property type="entry name" value="Cas_Csy1"/>
    <property type="match status" value="1"/>
</dbReference>
<name>A0ABX0VLL0_9ENTR</name>
<gene>
    <name evidence="1" type="primary">csy1</name>
    <name evidence="1" type="ORF">E2L00_08015</name>
</gene>
<organism evidence="1 2">
    <name type="scientific">Cedecea colo</name>
    <dbReference type="NCBI Taxonomy" id="2552946"/>
    <lineage>
        <taxon>Bacteria</taxon>
        <taxon>Pseudomonadati</taxon>
        <taxon>Pseudomonadota</taxon>
        <taxon>Gammaproteobacteria</taxon>
        <taxon>Enterobacterales</taxon>
        <taxon>Enterobacteriaceae</taxon>
        <taxon>Cedecea</taxon>
    </lineage>
</organism>
<accession>A0ABX0VLL0</accession>
<comment type="caution">
    <text evidence="1">The sequence shown here is derived from an EMBL/GenBank/DDBJ whole genome shotgun (WGS) entry which is preliminary data.</text>
</comment>
<dbReference type="RefSeq" id="WP_167609409.1">
    <property type="nucleotide sequence ID" value="NZ_SOYS01000002.1"/>
</dbReference>
<sequence>MTRNGPTDFIVQYIAGRWQKRLDAFDKDMAKRSAAAGESERAQLQVELLQQRRELELRYETRAWLTDAAKRAGQISLVTHAAKYTHGDSKSSSIFSMATANDGYLATATLAKPAADAVGNAAALDVAKLLQTEIDGDSLLACLQRGDNSVLAELAENDAQLAQWVEGFSRALTTKQPTSHKLAKQVYVPVEDGYHLLSPLFSSSLAQALHDRMTALRFSEESKAVWAARKNSEWHAQPLVMFPNLAVINFGGTKPQNISALNSGRGGRVWLLPSTAPLWETLQKPPLKMKTIFGQGPFERTTRQIRRRLIHLLISTGNTKNYRIRQQRNRYTDELIDLLFNLAADIQREEWGGWTRDENCQFKAHQQLWLDPWRTQSDEAFRAERDKDDWQDAVADDFALWLNGHLHRADMAVGQTERREWQTRPLFQRRLREMEQAIRSYRHE</sequence>
<protein>
    <submittedName>
        <fullName evidence="1">Type I-F CRISPR-associated protein Csy1</fullName>
    </submittedName>
</protein>
<dbReference type="Proteomes" id="UP000697927">
    <property type="component" value="Unassembled WGS sequence"/>
</dbReference>
<dbReference type="NCBIfam" id="TIGR02564">
    <property type="entry name" value="cas_Csy1"/>
    <property type="match status" value="1"/>
</dbReference>
<proteinExistence type="predicted"/>
<dbReference type="EMBL" id="SOYS01000002">
    <property type="protein sequence ID" value="NIY47475.1"/>
    <property type="molecule type" value="Genomic_DNA"/>
</dbReference>